<dbReference type="Pfam" id="PF00903">
    <property type="entry name" value="Glyoxalase"/>
    <property type="match status" value="1"/>
</dbReference>
<protein>
    <submittedName>
        <fullName evidence="2">VOC family protein</fullName>
    </submittedName>
</protein>
<gene>
    <name evidence="2" type="ORF">GCM10020367_40870</name>
</gene>
<sequence length="129" mass="14175">MSIQLNHTIVFARDKRASAEFLAGLLGLEVGEEWGPFLPVTTSNGVTLDFASLPESDPIAPQHYAFLVSEDEFDATFGRIKEAGITYYADPHRKHPGQINHNDGGRGLYWMDPVGHGMEIITRPYGSGS</sequence>
<dbReference type="SUPFAM" id="SSF54593">
    <property type="entry name" value="Glyoxalase/Bleomycin resistance protein/Dihydroxybiphenyl dioxygenase"/>
    <property type="match status" value="1"/>
</dbReference>
<organism evidence="2 3">
    <name type="scientific">Streptomyces sannanensis</name>
    <dbReference type="NCBI Taxonomy" id="285536"/>
    <lineage>
        <taxon>Bacteria</taxon>
        <taxon>Bacillati</taxon>
        <taxon>Actinomycetota</taxon>
        <taxon>Actinomycetes</taxon>
        <taxon>Kitasatosporales</taxon>
        <taxon>Streptomycetaceae</taxon>
        <taxon>Streptomyces</taxon>
    </lineage>
</organism>
<dbReference type="Proteomes" id="UP001499990">
    <property type="component" value="Unassembled WGS sequence"/>
</dbReference>
<dbReference type="PROSITE" id="PS51819">
    <property type="entry name" value="VOC"/>
    <property type="match status" value="1"/>
</dbReference>
<dbReference type="InterPro" id="IPR004360">
    <property type="entry name" value="Glyas_Fos-R_dOase_dom"/>
</dbReference>
<keyword evidence="3" id="KW-1185">Reference proteome</keyword>
<dbReference type="RefSeq" id="WP_345039691.1">
    <property type="nucleotide sequence ID" value="NZ_BAAAYL010000001.1"/>
</dbReference>
<comment type="caution">
    <text evidence="2">The sequence shown here is derived from an EMBL/GenBank/DDBJ whole genome shotgun (WGS) entry which is preliminary data.</text>
</comment>
<dbReference type="InterPro" id="IPR037523">
    <property type="entry name" value="VOC_core"/>
</dbReference>
<dbReference type="Gene3D" id="3.10.180.10">
    <property type="entry name" value="2,3-Dihydroxybiphenyl 1,2-Dioxygenase, domain 1"/>
    <property type="match status" value="1"/>
</dbReference>
<evidence type="ECO:0000313" key="2">
    <source>
        <dbReference type="EMBL" id="GAA3374964.1"/>
    </source>
</evidence>
<evidence type="ECO:0000313" key="3">
    <source>
        <dbReference type="Proteomes" id="UP001499990"/>
    </source>
</evidence>
<evidence type="ECO:0000259" key="1">
    <source>
        <dbReference type="PROSITE" id="PS51819"/>
    </source>
</evidence>
<dbReference type="InterPro" id="IPR029068">
    <property type="entry name" value="Glyas_Bleomycin-R_OHBP_Dase"/>
</dbReference>
<dbReference type="EMBL" id="BAAAYL010000001">
    <property type="protein sequence ID" value="GAA3374964.1"/>
    <property type="molecule type" value="Genomic_DNA"/>
</dbReference>
<accession>A0ABP6SF47</accession>
<feature type="domain" description="VOC" evidence="1">
    <location>
        <begin position="4"/>
        <end position="123"/>
    </location>
</feature>
<name>A0ABP6SF47_9ACTN</name>
<reference evidence="3" key="1">
    <citation type="journal article" date="2019" name="Int. J. Syst. Evol. Microbiol.">
        <title>The Global Catalogue of Microorganisms (GCM) 10K type strain sequencing project: providing services to taxonomists for standard genome sequencing and annotation.</title>
        <authorList>
            <consortium name="The Broad Institute Genomics Platform"/>
            <consortium name="The Broad Institute Genome Sequencing Center for Infectious Disease"/>
            <person name="Wu L."/>
            <person name="Ma J."/>
        </authorList>
    </citation>
    <scope>NUCLEOTIDE SEQUENCE [LARGE SCALE GENOMIC DNA]</scope>
    <source>
        <strain evidence="3">JCM 9651</strain>
    </source>
</reference>
<proteinExistence type="predicted"/>
<dbReference type="CDD" id="cd08351">
    <property type="entry name" value="ChaP_like"/>
    <property type="match status" value="1"/>
</dbReference>